<accession>M3GB92</accession>
<dbReference type="AlphaFoldDB" id="M3GB92"/>
<proteinExistence type="predicted"/>
<name>M3GB92_LEPBO</name>
<reference evidence="1 2" key="1">
    <citation type="submission" date="2013-01" db="EMBL/GenBank/DDBJ databases">
        <authorList>
            <person name="Harkins D.M."/>
            <person name="Durkin A.S."/>
            <person name="Brinkac L.M."/>
            <person name="Haft D.H."/>
            <person name="Selengut J.D."/>
            <person name="Sanka R."/>
            <person name="DePew J."/>
            <person name="Purushe J."/>
            <person name="Picardeau M."/>
            <person name="Werts C."/>
            <person name="Goarant C."/>
            <person name="Vinetz J.M."/>
            <person name="Sutton G.G."/>
            <person name="Nierman W.C."/>
            <person name="Fouts D.E."/>
        </authorList>
    </citation>
    <scope>NUCLEOTIDE SEQUENCE [LARGE SCALE GENOMIC DNA]</scope>
    <source>
        <strain evidence="1 2">200701203</strain>
    </source>
</reference>
<gene>
    <name evidence="1" type="ORF">LEP1GSC123_4025</name>
</gene>
<dbReference type="Proteomes" id="UP000011783">
    <property type="component" value="Unassembled WGS sequence"/>
</dbReference>
<comment type="caution">
    <text evidence="1">The sequence shown here is derived from an EMBL/GenBank/DDBJ whole genome shotgun (WGS) entry which is preliminary data.</text>
</comment>
<protein>
    <submittedName>
        <fullName evidence="1">Uncharacterized protein</fullName>
    </submittedName>
</protein>
<dbReference type="EMBL" id="AKWO02000094">
    <property type="protein sequence ID" value="EMF98176.1"/>
    <property type="molecule type" value="Genomic_DNA"/>
</dbReference>
<organism evidence="1 2">
    <name type="scientific">Leptospira borgpetersenii str. 200701203</name>
    <dbReference type="NCBI Taxonomy" id="1193007"/>
    <lineage>
        <taxon>Bacteria</taxon>
        <taxon>Pseudomonadati</taxon>
        <taxon>Spirochaetota</taxon>
        <taxon>Spirochaetia</taxon>
        <taxon>Leptospirales</taxon>
        <taxon>Leptospiraceae</taxon>
        <taxon>Leptospira</taxon>
    </lineage>
</organism>
<sequence length="50" mass="6176">EKLLFRLNTEYEIFWNSSKSYRRSRAKTGKKFPIFFPSHLQGKEYLEQYL</sequence>
<evidence type="ECO:0000313" key="2">
    <source>
        <dbReference type="Proteomes" id="UP000011783"/>
    </source>
</evidence>
<feature type="non-terminal residue" evidence="1">
    <location>
        <position position="1"/>
    </location>
</feature>
<evidence type="ECO:0000313" key="1">
    <source>
        <dbReference type="EMBL" id="EMF98176.1"/>
    </source>
</evidence>